<protein>
    <submittedName>
        <fullName evidence="1">Uncharacterized protein</fullName>
    </submittedName>
</protein>
<accession>A0A2P2NJQ0</accession>
<reference evidence="1" key="1">
    <citation type="submission" date="2018-02" db="EMBL/GenBank/DDBJ databases">
        <title>Rhizophora mucronata_Transcriptome.</title>
        <authorList>
            <person name="Meera S.P."/>
            <person name="Sreeshan A."/>
            <person name="Augustine A."/>
        </authorList>
    </citation>
    <scope>NUCLEOTIDE SEQUENCE</scope>
    <source>
        <tissue evidence="1">Leaf</tissue>
    </source>
</reference>
<dbReference type="AlphaFoldDB" id="A0A2P2NJQ0"/>
<evidence type="ECO:0000313" key="1">
    <source>
        <dbReference type="EMBL" id="MBX42685.1"/>
    </source>
</evidence>
<dbReference type="EMBL" id="GGEC01062201">
    <property type="protein sequence ID" value="MBX42685.1"/>
    <property type="molecule type" value="Transcribed_RNA"/>
</dbReference>
<organism evidence="1">
    <name type="scientific">Rhizophora mucronata</name>
    <name type="common">Asiatic mangrove</name>
    <dbReference type="NCBI Taxonomy" id="61149"/>
    <lineage>
        <taxon>Eukaryota</taxon>
        <taxon>Viridiplantae</taxon>
        <taxon>Streptophyta</taxon>
        <taxon>Embryophyta</taxon>
        <taxon>Tracheophyta</taxon>
        <taxon>Spermatophyta</taxon>
        <taxon>Magnoliopsida</taxon>
        <taxon>eudicotyledons</taxon>
        <taxon>Gunneridae</taxon>
        <taxon>Pentapetalae</taxon>
        <taxon>rosids</taxon>
        <taxon>fabids</taxon>
        <taxon>Malpighiales</taxon>
        <taxon>Rhizophoraceae</taxon>
        <taxon>Rhizophora</taxon>
    </lineage>
</organism>
<sequence>MLMLFSPFISNLLRNHRIDAVLQMYWNYALFQKKKKTKKTRK</sequence>
<name>A0A2P2NJQ0_RHIMU</name>
<proteinExistence type="predicted"/>